<gene>
    <name evidence="2" type="ORF">KHU32_05405</name>
</gene>
<name>A0ABS5QBM8_9PROT</name>
<dbReference type="RefSeq" id="WP_213668986.1">
    <property type="nucleotide sequence ID" value="NZ_JAHCDA010000001.1"/>
</dbReference>
<dbReference type="InterPro" id="IPR013216">
    <property type="entry name" value="Methyltransf_11"/>
</dbReference>
<organism evidence="2 3">
    <name type="scientific">Roseococcus pinisoli</name>
    <dbReference type="NCBI Taxonomy" id="2835040"/>
    <lineage>
        <taxon>Bacteria</taxon>
        <taxon>Pseudomonadati</taxon>
        <taxon>Pseudomonadota</taxon>
        <taxon>Alphaproteobacteria</taxon>
        <taxon>Acetobacterales</taxon>
        <taxon>Roseomonadaceae</taxon>
        <taxon>Roseococcus</taxon>
    </lineage>
</organism>
<keyword evidence="3" id="KW-1185">Reference proteome</keyword>
<sequence length="245" mass="27178">MSEEVHGLTEFYASPLGRMAARMVRARLAPLWSEAGRRDLLGLGWAAPYMGLWPGTGRRIMLTPHGAAPGTALADDARLPLPDTSLDGILLVHALETSDAPLGLLRECWRVLRDDGRLMVVVPNRLGAWAHFDHTPFGQGRPYSQGQLARLLEERLFRVTRREAALFMPPFPSRRPLGGAVLWDRTGHRLARRFAGVMLVEAEKDLLSAIPASAVPAGRRVTVPLRSTYAMNVARNEPRRSTPRR</sequence>
<dbReference type="Gene3D" id="3.40.50.150">
    <property type="entry name" value="Vaccinia Virus protein VP39"/>
    <property type="match status" value="1"/>
</dbReference>
<dbReference type="InterPro" id="IPR029063">
    <property type="entry name" value="SAM-dependent_MTases_sf"/>
</dbReference>
<dbReference type="GO" id="GO:0008168">
    <property type="term" value="F:methyltransferase activity"/>
    <property type="evidence" value="ECO:0007669"/>
    <property type="project" value="UniProtKB-KW"/>
</dbReference>
<dbReference type="SUPFAM" id="SSF53335">
    <property type="entry name" value="S-adenosyl-L-methionine-dependent methyltransferases"/>
    <property type="match status" value="1"/>
</dbReference>
<feature type="domain" description="Methyltransferase type 11" evidence="1">
    <location>
        <begin position="73"/>
        <end position="119"/>
    </location>
</feature>
<dbReference type="Proteomes" id="UP000766336">
    <property type="component" value="Unassembled WGS sequence"/>
</dbReference>
<evidence type="ECO:0000313" key="2">
    <source>
        <dbReference type="EMBL" id="MBS7810365.1"/>
    </source>
</evidence>
<evidence type="ECO:0000259" key="1">
    <source>
        <dbReference type="Pfam" id="PF08241"/>
    </source>
</evidence>
<dbReference type="Pfam" id="PF08241">
    <property type="entry name" value="Methyltransf_11"/>
    <property type="match status" value="1"/>
</dbReference>
<keyword evidence="2" id="KW-0489">Methyltransferase</keyword>
<dbReference type="EMBL" id="JAHCDA010000001">
    <property type="protein sequence ID" value="MBS7810365.1"/>
    <property type="molecule type" value="Genomic_DNA"/>
</dbReference>
<accession>A0ABS5QBM8</accession>
<comment type="caution">
    <text evidence="2">The sequence shown here is derived from an EMBL/GenBank/DDBJ whole genome shotgun (WGS) entry which is preliminary data.</text>
</comment>
<reference evidence="2 3" key="1">
    <citation type="submission" date="2021-05" db="EMBL/GenBank/DDBJ databases">
        <title>Roseococcus sp. XZZS9, whole genome shotgun sequencing project.</title>
        <authorList>
            <person name="Zhao G."/>
            <person name="Shen L."/>
        </authorList>
    </citation>
    <scope>NUCLEOTIDE SEQUENCE [LARGE SCALE GENOMIC DNA]</scope>
    <source>
        <strain evidence="2 3">XZZS9</strain>
    </source>
</reference>
<protein>
    <submittedName>
        <fullName evidence="2">Methyltransferase domain-containing protein</fullName>
    </submittedName>
</protein>
<keyword evidence="2" id="KW-0808">Transferase</keyword>
<dbReference type="GO" id="GO:0032259">
    <property type="term" value="P:methylation"/>
    <property type="evidence" value="ECO:0007669"/>
    <property type="project" value="UniProtKB-KW"/>
</dbReference>
<proteinExistence type="predicted"/>
<evidence type="ECO:0000313" key="3">
    <source>
        <dbReference type="Proteomes" id="UP000766336"/>
    </source>
</evidence>